<feature type="domain" description="USP" evidence="9">
    <location>
        <begin position="157"/>
        <end position="956"/>
    </location>
</feature>
<sequence>MNKPMIVSFECPAIDSERIDVSDYPGSALMFEMLGLPEESVSTTASSAPEAIDITLIFKTSTDIEPASLSEPAKDPPHRSNSNVSSVSTLMDTPAVSEVVLTPPPLSPPIIPPRRTYAKVYSPQPLTRNNSPSHEPKASPPSNSISKQLQRYPHGIAGLNNLGNTCYMNSALQCLIQTPSLVAYFLTLAHKSPEDAVDALFTELYQHSPPPPKLNAEEERVVLQFRSDLNSKNPFGSQGYLTTAFARLVRLVWLAKAEDQDSRWLEGIKRSGSSSSTLASDAAGNFTASTSETVVDRVSDWRSFGPKVLKGAMAKFNDTFVGYEQQDSQEFLQVLLDGLHEDLKPVAPPSVDSLSISDQSTTEPSPTLSSPIAKIVQGTLKSHIECTKCQTVSSKRDPYTLLSLPISNGRDGPCKPPPVSSTILVRKLFDKGHVILNLKVESDWSILEVKKHVAERCGFSEKTQQNLKELVVVYWASQNRMKRVFSDWESGIEACGDPWDDRWPNDGVFVCELAGKESDVHEGKMTSIPVLFGCKKLFGIPTWIQVPARIPFAPRLPRLLDHCDQRVMHDILWVLERRRMGFFLYKHIVNYLAMSGFVRFPLFRKKSDTELDGHRIIEMLAESDWRSNLKILTDTCQSTCDDDCEIIPGLFAVEIRKGKSVATASEKIEFLERGCFDNDVEDSTIYPCQYEVPGIPVYPDDYKLRKELGEAYTLPAKKFTFPWKNLQDVRFPKRKSFIGDCSFDGELVVLLEFHPTIKSLLFREDSFRPYYDPSLDESPTDLPTTSNDFAAPPSYTLDNCMQEFLKEELMSVNDLWHCTTCKTPQQIKKKLSIEESPEILIFHLKRFASSASGQGFQSSSSRKIDVVVDFPITGFNMGHFMSSQNSTCDGQEKQQAIYDLYAVSNHIGGLGGGHYTAVVKSIEDGLWYEMDDNHATRIDETEIVTSAAYILFYRRRNCIDGDDEHRAFWETWCKLVKYHELSNAKRAEEWLPATKSIIVEPDSVSTSSSAPSVQSCLLLNEALTPAKRVKIVSDGDEIVSIRSGCSTSSAVSGTCSPFEFVSGDGEVTVASSMDSISGISVTGNSDTVMSDGTDKFVMVGSGLENVAVMLSPRGSVGKRTREPTDSAS</sequence>
<dbReference type="STRING" id="329046.A0A1Y2BV21"/>
<dbReference type="PROSITE" id="PS00972">
    <property type="entry name" value="USP_1"/>
    <property type="match status" value="1"/>
</dbReference>
<dbReference type="Proteomes" id="UP000193642">
    <property type="component" value="Unassembled WGS sequence"/>
</dbReference>
<proteinExistence type="inferred from homology"/>
<evidence type="ECO:0000259" key="9">
    <source>
        <dbReference type="PROSITE" id="PS50235"/>
    </source>
</evidence>
<dbReference type="SUPFAM" id="SSF54001">
    <property type="entry name" value="Cysteine proteinases"/>
    <property type="match status" value="1"/>
</dbReference>
<feature type="compositionally biased region" description="Low complexity" evidence="8">
    <location>
        <begin position="360"/>
        <end position="369"/>
    </location>
</feature>
<evidence type="ECO:0000256" key="4">
    <source>
        <dbReference type="ARBA" id="ARBA00022670"/>
    </source>
</evidence>
<comment type="similarity">
    <text evidence="2">Belongs to the peptidase C19 family.</text>
</comment>
<dbReference type="GO" id="GO:0004843">
    <property type="term" value="F:cysteine-type deubiquitinase activity"/>
    <property type="evidence" value="ECO:0007669"/>
    <property type="project" value="UniProtKB-EC"/>
</dbReference>
<dbReference type="InterPro" id="IPR018200">
    <property type="entry name" value="USP_CS"/>
</dbReference>
<dbReference type="Pfam" id="PF00443">
    <property type="entry name" value="UCH"/>
    <property type="match status" value="1"/>
</dbReference>
<dbReference type="Gene3D" id="3.90.70.10">
    <property type="entry name" value="Cysteine proteinases"/>
    <property type="match status" value="2"/>
</dbReference>
<evidence type="ECO:0000256" key="8">
    <source>
        <dbReference type="SAM" id="MobiDB-lite"/>
    </source>
</evidence>
<feature type="region of interest" description="Disordered" evidence="8">
    <location>
        <begin position="350"/>
        <end position="369"/>
    </location>
</feature>
<feature type="region of interest" description="Disordered" evidence="8">
    <location>
        <begin position="67"/>
        <end position="87"/>
    </location>
</feature>
<dbReference type="InterPro" id="IPR038765">
    <property type="entry name" value="Papain-like_cys_pep_sf"/>
</dbReference>
<evidence type="ECO:0000256" key="1">
    <source>
        <dbReference type="ARBA" id="ARBA00000707"/>
    </source>
</evidence>
<dbReference type="PANTHER" id="PTHR21646:SF24">
    <property type="entry name" value="UBIQUITIN CARBOXYL-TERMINAL HYDROLASE"/>
    <property type="match status" value="1"/>
</dbReference>
<feature type="compositionally biased region" description="Polar residues" evidence="8">
    <location>
        <begin position="124"/>
        <end position="133"/>
    </location>
</feature>
<feature type="region of interest" description="Disordered" evidence="8">
    <location>
        <begin position="123"/>
        <end position="147"/>
    </location>
</feature>
<keyword evidence="11" id="KW-1185">Reference proteome</keyword>
<dbReference type="InterPro" id="IPR028889">
    <property type="entry name" value="USP"/>
</dbReference>
<dbReference type="GO" id="GO:0006508">
    <property type="term" value="P:proteolysis"/>
    <property type="evidence" value="ECO:0007669"/>
    <property type="project" value="UniProtKB-KW"/>
</dbReference>
<evidence type="ECO:0000313" key="11">
    <source>
        <dbReference type="Proteomes" id="UP000193642"/>
    </source>
</evidence>
<evidence type="ECO:0000256" key="7">
    <source>
        <dbReference type="ARBA" id="ARBA00022807"/>
    </source>
</evidence>
<keyword evidence="5" id="KW-0833">Ubl conjugation pathway</keyword>
<dbReference type="PROSITE" id="PS00973">
    <property type="entry name" value="USP_2"/>
    <property type="match status" value="1"/>
</dbReference>
<dbReference type="PANTHER" id="PTHR21646">
    <property type="entry name" value="UBIQUITIN CARBOXYL-TERMINAL HYDROLASE"/>
    <property type="match status" value="1"/>
</dbReference>
<dbReference type="InterPro" id="IPR001394">
    <property type="entry name" value="Peptidase_C19_UCH"/>
</dbReference>
<accession>A0A1Y2BV21</accession>
<evidence type="ECO:0000256" key="5">
    <source>
        <dbReference type="ARBA" id="ARBA00022786"/>
    </source>
</evidence>
<comment type="catalytic activity">
    <reaction evidence="1">
        <text>Thiol-dependent hydrolysis of ester, thioester, amide, peptide and isopeptide bonds formed by the C-terminal Gly of ubiquitin (a 76-residue protein attached to proteins as an intracellular targeting signal).</text>
        <dbReference type="EC" id="3.4.19.12"/>
    </reaction>
</comment>
<reference evidence="10 11" key="1">
    <citation type="submission" date="2016-07" db="EMBL/GenBank/DDBJ databases">
        <title>Pervasive Adenine N6-methylation of Active Genes in Fungi.</title>
        <authorList>
            <consortium name="DOE Joint Genome Institute"/>
            <person name="Mondo S.J."/>
            <person name="Dannebaum R.O."/>
            <person name="Kuo R.C."/>
            <person name="Labutti K."/>
            <person name="Haridas S."/>
            <person name="Kuo A."/>
            <person name="Salamov A."/>
            <person name="Ahrendt S.R."/>
            <person name="Lipzen A."/>
            <person name="Sullivan W."/>
            <person name="Andreopoulos W.B."/>
            <person name="Clum A."/>
            <person name="Lindquist E."/>
            <person name="Daum C."/>
            <person name="Ramamoorthy G.K."/>
            <person name="Gryganskyi A."/>
            <person name="Culley D."/>
            <person name="Magnuson J.K."/>
            <person name="James T.Y."/>
            <person name="O'Malley M.A."/>
            <person name="Stajich J.E."/>
            <person name="Spatafora J.W."/>
            <person name="Visel A."/>
            <person name="Grigoriev I.V."/>
        </authorList>
    </citation>
    <scope>NUCLEOTIDE SEQUENCE [LARGE SCALE GENOMIC DNA]</scope>
    <source>
        <strain evidence="10 11">JEL800</strain>
    </source>
</reference>
<evidence type="ECO:0000256" key="2">
    <source>
        <dbReference type="ARBA" id="ARBA00009085"/>
    </source>
</evidence>
<dbReference type="InterPro" id="IPR050185">
    <property type="entry name" value="Ub_carboxyl-term_hydrolase"/>
</dbReference>
<protein>
    <recommendedName>
        <fullName evidence="3">ubiquitinyl hydrolase 1</fullName>
        <ecNumber evidence="3">3.4.19.12</ecNumber>
    </recommendedName>
</protein>
<dbReference type="AlphaFoldDB" id="A0A1Y2BV21"/>
<evidence type="ECO:0000313" key="10">
    <source>
        <dbReference type="EMBL" id="ORY38628.1"/>
    </source>
</evidence>
<keyword evidence="7" id="KW-0788">Thiol protease</keyword>
<dbReference type="EC" id="3.4.19.12" evidence="3"/>
<comment type="caution">
    <text evidence="10">The sequence shown here is derived from an EMBL/GenBank/DDBJ whole genome shotgun (WGS) entry which is preliminary data.</text>
</comment>
<dbReference type="GO" id="GO:0016579">
    <property type="term" value="P:protein deubiquitination"/>
    <property type="evidence" value="ECO:0007669"/>
    <property type="project" value="InterPro"/>
</dbReference>
<keyword evidence="4" id="KW-0645">Protease</keyword>
<evidence type="ECO:0000256" key="3">
    <source>
        <dbReference type="ARBA" id="ARBA00012759"/>
    </source>
</evidence>
<dbReference type="EMBL" id="MCGO01000043">
    <property type="protein sequence ID" value="ORY38628.1"/>
    <property type="molecule type" value="Genomic_DNA"/>
</dbReference>
<name>A0A1Y2BV21_9FUNG</name>
<dbReference type="OrthoDB" id="292964at2759"/>
<organism evidence="10 11">
    <name type="scientific">Rhizoclosmatium globosum</name>
    <dbReference type="NCBI Taxonomy" id="329046"/>
    <lineage>
        <taxon>Eukaryota</taxon>
        <taxon>Fungi</taxon>
        <taxon>Fungi incertae sedis</taxon>
        <taxon>Chytridiomycota</taxon>
        <taxon>Chytridiomycota incertae sedis</taxon>
        <taxon>Chytridiomycetes</taxon>
        <taxon>Chytridiales</taxon>
        <taxon>Chytriomycetaceae</taxon>
        <taxon>Rhizoclosmatium</taxon>
    </lineage>
</organism>
<dbReference type="PROSITE" id="PS50235">
    <property type="entry name" value="USP_3"/>
    <property type="match status" value="1"/>
</dbReference>
<evidence type="ECO:0000256" key="6">
    <source>
        <dbReference type="ARBA" id="ARBA00022801"/>
    </source>
</evidence>
<keyword evidence="6" id="KW-0378">Hydrolase</keyword>
<gene>
    <name evidence="10" type="ORF">BCR33DRAFT_426841</name>
</gene>